<evidence type="ECO:0000313" key="6">
    <source>
        <dbReference type="Proteomes" id="UP000332933"/>
    </source>
</evidence>
<evidence type="ECO:0000256" key="2">
    <source>
        <dbReference type="SAM" id="Phobius"/>
    </source>
</evidence>
<feature type="signal peptide" evidence="3">
    <location>
        <begin position="1"/>
        <end position="19"/>
    </location>
</feature>
<protein>
    <submittedName>
        <fullName evidence="5">Aste57867_20759 protein</fullName>
    </submittedName>
</protein>
<proteinExistence type="predicted"/>
<reference evidence="5 6" key="1">
    <citation type="submission" date="2019-03" db="EMBL/GenBank/DDBJ databases">
        <authorList>
            <person name="Gaulin E."/>
            <person name="Dumas B."/>
        </authorList>
    </citation>
    <scope>NUCLEOTIDE SEQUENCE [LARGE SCALE GENOMIC DNA]</scope>
    <source>
        <strain evidence="5">CBS 568.67</strain>
    </source>
</reference>
<dbReference type="EMBL" id="VJMH01006905">
    <property type="protein sequence ID" value="KAF0687520.1"/>
    <property type="molecule type" value="Genomic_DNA"/>
</dbReference>
<keyword evidence="6" id="KW-1185">Reference proteome</keyword>
<dbReference type="OrthoDB" id="73500at2759"/>
<name>A0A485LFV9_9STRA</name>
<dbReference type="InterPro" id="IPR016288">
    <property type="entry name" value="Beta_cellobiohydrolase"/>
</dbReference>
<keyword evidence="2" id="KW-0472">Membrane</keyword>
<feature type="compositionally biased region" description="Low complexity" evidence="1">
    <location>
        <begin position="319"/>
        <end position="368"/>
    </location>
</feature>
<feature type="compositionally biased region" description="Polar residues" evidence="1">
    <location>
        <begin position="373"/>
        <end position="386"/>
    </location>
</feature>
<evidence type="ECO:0000313" key="5">
    <source>
        <dbReference type="EMBL" id="VFT97438.1"/>
    </source>
</evidence>
<dbReference type="PRINTS" id="PR00733">
    <property type="entry name" value="GLHYDRLASE6"/>
</dbReference>
<evidence type="ECO:0000313" key="4">
    <source>
        <dbReference type="EMBL" id="KAF0687520.1"/>
    </source>
</evidence>
<reference evidence="4" key="2">
    <citation type="submission" date="2019-06" db="EMBL/GenBank/DDBJ databases">
        <title>Genomics analysis of Aphanomyces spp. identifies a new class of oomycete effector associated with host adaptation.</title>
        <authorList>
            <person name="Gaulin E."/>
        </authorList>
    </citation>
    <scope>NUCLEOTIDE SEQUENCE</scope>
    <source>
        <strain evidence="4">CBS 578.67</strain>
    </source>
</reference>
<feature type="transmembrane region" description="Helical" evidence="2">
    <location>
        <begin position="427"/>
        <end position="449"/>
    </location>
</feature>
<dbReference type="Pfam" id="PF01341">
    <property type="entry name" value="Glyco_hydro_6"/>
    <property type="match status" value="1"/>
</dbReference>
<gene>
    <name evidence="5" type="primary">Aste57867_20759</name>
    <name evidence="4" type="ORF">As57867_020691</name>
    <name evidence="5" type="ORF">ASTE57867_20759</name>
</gene>
<evidence type="ECO:0000256" key="3">
    <source>
        <dbReference type="SAM" id="SignalP"/>
    </source>
</evidence>
<accession>A0A485LFV9</accession>
<dbReference type="PANTHER" id="PTHR34876:SF4">
    <property type="entry name" value="1,4-BETA-D-GLUCAN CELLOBIOHYDROLASE C-RELATED"/>
    <property type="match status" value="1"/>
</dbReference>
<keyword evidence="3" id="KW-0732">Signal</keyword>
<sequence length="483" mass="49887">MKHYLPLALGATMLHTAAAGICNALVPGTWTQAAQSNPQLSGAINELSKYAVATWYTDRFDDVVSTLLSKCDGQTPAIVIYGLPGKDCADGYSASGKNQNADQYKAWIQNLVTRVGTRDVIYVLEPDAVGLLSNNQCAQQKGYLANLQAALGVISAGNPNAKVYVDVAGWAKQDEAAKVLNQLKSAGRLAGITINTSNYKTNAQLMSTCQYYSNAAGGLHCVFDTSRNHRGSINDEWCNSGSAGIGAPPGPVGGLVDYNLWLKVPGESDGTCNGRSPDALSGPNAGDFFVGGFTSLWNNGYFVDKEGLPKIGGGGGSWPSTSPSVTPAASTTSTPSTTTAAPATTTAPPTITTAAPTTTTEVPATTTAFPSDVPTTAAPTTSPYVADTPSSYETLATTSAVPSTTSTPIQQVSVQAEAAPSGVSAPMAILIGAIAVAGVVATVLAITVIRKRNMREKDNDCIERDSRGIVILGATPSRDIDVL</sequence>
<dbReference type="EMBL" id="CAADRA010006931">
    <property type="protein sequence ID" value="VFT97438.1"/>
    <property type="molecule type" value="Genomic_DNA"/>
</dbReference>
<evidence type="ECO:0000256" key="1">
    <source>
        <dbReference type="SAM" id="MobiDB-lite"/>
    </source>
</evidence>
<dbReference type="InterPro" id="IPR036434">
    <property type="entry name" value="Beta_cellobiohydrolase_sf"/>
</dbReference>
<dbReference type="SUPFAM" id="SSF51989">
    <property type="entry name" value="Glycosyl hydrolases family 6, cellulases"/>
    <property type="match status" value="1"/>
</dbReference>
<dbReference type="GO" id="GO:0030245">
    <property type="term" value="P:cellulose catabolic process"/>
    <property type="evidence" value="ECO:0007669"/>
    <property type="project" value="InterPro"/>
</dbReference>
<dbReference type="Gene3D" id="3.20.20.40">
    <property type="entry name" value="1, 4-beta cellobiohydrolase"/>
    <property type="match status" value="1"/>
</dbReference>
<feature type="chain" id="PRO_5033826548" evidence="3">
    <location>
        <begin position="20"/>
        <end position="483"/>
    </location>
</feature>
<dbReference type="PANTHER" id="PTHR34876">
    <property type="match status" value="1"/>
</dbReference>
<keyword evidence="2" id="KW-0812">Transmembrane</keyword>
<feature type="region of interest" description="Disordered" evidence="1">
    <location>
        <begin position="313"/>
        <end position="386"/>
    </location>
</feature>
<dbReference type="Proteomes" id="UP000332933">
    <property type="component" value="Unassembled WGS sequence"/>
</dbReference>
<organism evidence="5 6">
    <name type="scientific">Aphanomyces stellatus</name>
    <dbReference type="NCBI Taxonomy" id="120398"/>
    <lineage>
        <taxon>Eukaryota</taxon>
        <taxon>Sar</taxon>
        <taxon>Stramenopiles</taxon>
        <taxon>Oomycota</taxon>
        <taxon>Saprolegniomycetes</taxon>
        <taxon>Saprolegniales</taxon>
        <taxon>Verrucalvaceae</taxon>
        <taxon>Aphanomyces</taxon>
    </lineage>
</organism>
<keyword evidence="2" id="KW-1133">Transmembrane helix</keyword>
<dbReference type="GO" id="GO:0004553">
    <property type="term" value="F:hydrolase activity, hydrolyzing O-glycosyl compounds"/>
    <property type="evidence" value="ECO:0007669"/>
    <property type="project" value="InterPro"/>
</dbReference>
<dbReference type="AlphaFoldDB" id="A0A485LFV9"/>